<dbReference type="OrthoDB" id="5145029at2"/>
<dbReference type="InterPro" id="IPR056411">
    <property type="entry name" value="CysS_C"/>
</dbReference>
<dbReference type="KEGG" id="tap:GZ22_12410"/>
<dbReference type="RefSeq" id="WP_038562811.1">
    <property type="nucleotide sequence ID" value="NZ_CP008876.1"/>
</dbReference>
<accession>A0A075LKU6</accession>
<keyword evidence="1" id="KW-1133">Transmembrane helix</keyword>
<feature type="domain" description="YqeB PH" evidence="3">
    <location>
        <begin position="6"/>
        <end position="153"/>
    </location>
</feature>
<dbReference type="HOGENOM" id="CLU_092058_0_0_9"/>
<evidence type="ECO:0000313" key="5">
    <source>
        <dbReference type="Proteomes" id="UP000027980"/>
    </source>
</evidence>
<feature type="transmembrane region" description="Helical" evidence="1">
    <location>
        <begin position="59"/>
        <end position="82"/>
    </location>
</feature>
<name>A0A075LKU6_9BACI</name>
<evidence type="ECO:0008006" key="6">
    <source>
        <dbReference type="Google" id="ProtNLM"/>
    </source>
</evidence>
<dbReference type="GeneID" id="34219981"/>
<feature type="transmembrane region" description="Helical" evidence="1">
    <location>
        <begin position="14"/>
        <end position="39"/>
    </location>
</feature>
<proteinExistence type="predicted"/>
<evidence type="ECO:0000259" key="3">
    <source>
        <dbReference type="Pfam" id="PF23494"/>
    </source>
</evidence>
<sequence length="232" mass="26685">MRDIEFGLTRNEKYAVYLVPPILGAVVGWYLPVLARWILKLPWLPYQGVIEKIASYSGMTASVILCIVGIIAGIALSQFIFYETLRVFINDDSVTVKIRDTKDNFRKEDLQSIYLDGKSLVFVGQQENEMFNEKYDGNKKKIAKIFLSLGYPWFDSDPYQAAYRRWDENNHQIPAAVHALLRARKGCLENNQETMARQLRLDLAGLGVAVKDRNDKQYVRLDQSTIDQKLNQ</sequence>
<gene>
    <name evidence="4" type="ORF">GZ22_12410</name>
</gene>
<reference evidence="4 5" key="1">
    <citation type="submission" date="2014-07" db="EMBL/GenBank/DDBJ databases">
        <title>Complete genome sequence of a moderately halophilic bacterium Terribacillus aidingensis MP602, isolated from Cryptomeria fortunei in Tianmu mountain in China.</title>
        <authorList>
            <person name="Wang Y."/>
            <person name="Lu P."/>
            <person name="Zhang L."/>
        </authorList>
    </citation>
    <scope>NUCLEOTIDE SEQUENCE [LARGE SCALE GENOMIC DNA]</scope>
    <source>
        <strain evidence="4 5">MP602</strain>
    </source>
</reference>
<keyword evidence="1" id="KW-0812">Transmembrane</keyword>
<dbReference type="InterPro" id="IPR057798">
    <property type="entry name" value="PH_YqeB"/>
</dbReference>
<dbReference type="Pfam" id="PF23494">
    <property type="entry name" value="bPH_10"/>
    <property type="match status" value="1"/>
</dbReference>
<evidence type="ECO:0000313" key="4">
    <source>
        <dbReference type="EMBL" id="AIF67365.1"/>
    </source>
</evidence>
<organism evidence="4 5">
    <name type="scientific">Terribacillus saccharophilus</name>
    <dbReference type="NCBI Taxonomy" id="361277"/>
    <lineage>
        <taxon>Bacteria</taxon>
        <taxon>Bacillati</taxon>
        <taxon>Bacillota</taxon>
        <taxon>Bacilli</taxon>
        <taxon>Bacillales</taxon>
        <taxon>Bacillaceae</taxon>
        <taxon>Terribacillus</taxon>
    </lineage>
</organism>
<dbReference type="AlphaFoldDB" id="A0A075LKU6"/>
<dbReference type="Proteomes" id="UP000027980">
    <property type="component" value="Chromosome"/>
</dbReference>
<protein>
    <recommendedName>
        <fullName evidence="6">50S ribosomal protein L29</fullName>
    </recommendedName>
</protein>
<evidence type="ECO:0000259" key="2">
    <source>
        <dbReference type="Pfam" id="PF23493"/>
    </source>
</evidence>
<evidence type="ECO:0000256" key="1">
    <source>
        <dbReference type="SAM" id="Phobius"/>
    </source>
</evidence>
<dbReference type="EMBL" id="CP008876">
    <property type="protein sequence ID" value="AIF67365.1"/>
    <property type="molecule type" value="Genomic_DNA"/>
</dbReference>
<keyword evidence="1" id="KW-0472">Membrane</keyword>
<feature type="domain" description="Cysteinyl-tRNA ligase anticodon binding" evidence="2">
    <location>
        <begin position="172"/>
        <end position="220"/>
    </location>
</feature>
<dbReference type="Pfam" id="PF23493">
    <property type="entry name" value="CysS_C"/>
    <property type="match status" value="1"/>
</dbReference>